<dbReference type="RefSeq" id="XP_013902002.1">
    <property type="nucleotide sequence ID" value="XM_014046548.1"/>
</dbReference>
<protein>
    <submittedName>
        <fullName evidence="2">Uncharacterized protein</fullName>
    </submittedName>
</protein>
<accession>A0A0D2JW81</accession>
<evidence type="ECO:0000313" key="2">
    <source>
        <dbReference type="EMBL" id="KIZ02983.1"/>
    </source>
</evidence>
<feature type="region of interest" description="Disordered" evidence="1">
    <location>
        <begin position="132"/>
        <end position="164"/>
    </location>
</feature>
<name>A0A0D2JW81_9CHLO</name>
<sequence>MSSSSVQSVHQQDGLLVLLQLGDPRRIAPLSTGAGDCGSCATHSGGDSSTSRAIASCDASPQADTAQPADQEGEDSAAQMPSSHEGEQQREEVNNGSRAIAKEGALLMGEANSLQQYNGKPASSADVLGHMAGSRRHQARGDGLRASAATRGSRPGSAALAPAPAQHAAAGAAARVRASTGSIPASAAVSISGAILRKERPSNNVAAQRARRSLPVNAQQRSALSNHNRGDLGAWACEQGAATPVGQACRSSSGSRGGSSSSSRSCGGGSSRSAGWAGSVSSSRFSGGSSKGAVGPPVWPRTLLAEENTLLAEQLQ</sequence>
<feature type="non-terminal residue" evidence="2">
    <location>
        <position position="316"/>
    </location>
</feature>
<organism evidence="2 3">
    <name type="scientific">Monoraphidium neglectum</name>
    <dbReference type="NCBI Taxonomy" id="145388"/>
    <lineage>
        <taxon>Eukaryota</taxon>
        <taxon>Viridiplantae</taxon>
        <taxon>Chlorophyta</taxon>
        <taxon>core chlorophytes</taxon>
        <taxon>Chlorophyceae</taxon>
        <taxon>CS clade</taxon>
        <taxon>Sphaeropleales</taxon>
        <taxon>Selenastraceae</taxon>
        <taxon>Monoraphidium</taxon>
    </lineage>
</organism>
<feature type="compositionally biased region" description="Low complexity" evidence="1">
    <location>
        <begin position="250"/>
        <end position="292"/>
    </location>
</feature>
<feature type="region of interest" description="Disordered" evidence="1">
    <location>
        <begin position="201"/>
        <end position="225"/>
    </location>
</feature>
<evidence type="ECO:0000313" key="3">
    <source>
        <dbReference type="Proteomes" id="UP000054498"/>
    </source>
</evidence>
<feature type="compositionally biased region" description="Polar residues" evidence="1">
    <location>
        <begin position="41"/>
        <end position="53"/>
    </location>
</feature>
<evidence type="ECO:0000256" key="1">
    <source>
        <dbReference type="SAM" id="MobiDB-lite"/>
    </source>
</evidence>
<feature type="region of interest" description="Disordered" evidence="1">
    <location>
        <begin position="27"/>
        <end position="98"/>
    </location>
</feature>
<dbReference type="Proteomes" id="UP000054498">
    <property type="component" value="Unassembled WGS sequence"/>
</dbReference>
<feature type="compositionally biased region" description="Polar residues" evidence="1">
    <location>
        <begin position="216"/>
        <end position="225"/>
    </location>
</feature>
<dbReference type="KEGG" id="mng:MNEG_4971"/>
<dbReference type="AlphaFoldDB" id="A0A0D2JW81"/>
<feature type="region of interest" description="Disordered" evidence="1">
    <location>
        <begin position="245"/>
        <end position="302"/>
    </location>
</feature>
<feature type="compositionally biased region" description="Low complexity" evidence="1">
    <location>
        <begin position="152"/>
        <end position="164"/>
    </location>
</feature>
<keyword evidence="3" id="KW-1185">Reference proteome</keyword>
<dbReference type="GeneID" id="25737848"/>
<reference evidence="2 3" key="1">
    <citation type="journal article" date="2013" name="BMC Genomics">
        <title>Reconstruction of the lipid metabolism for the microalga Monoraphidium neglectum from its genome sequence reveals characteristics suitable for biofuel production.</title>
        <authorList>
            <person name="Bogen C."/>
            <person name="Al-Dilaimi A."/>
            <person name="Albersmeier A."/>
            <person name="Wichmann J."/>
            <person name="Grundmann M."/>
            <person name="Rupp O."/>
            <person name="Lauersen K.J."/>
            <person name="Blifernez-Klassen O."/>
            <person name="Kalinowski J."/>
            <person name="Goesmann A."/>
            <person name="Mussgnug J.H."/>
            <person name="Kruse O."/>
        </authorList>
    </citation>
    <scope>NUCLEOTIDE SEQUENCE [LARGE SCALE GENOMIC DNA]</scope>
    <source>
        <strain evidence="2 3">SAG 48.87</strain>
    </source>
</reference>
<feature type="compositionally biased region" description="Basic and acidic residues" evidence="1">
    <location>
        <begin position="84"/>
        <end position="93"/>
    </location>
</feature>
<dbReference type="EMBL" id="KK100938">
    <property type="protein sequence ID" value="KIZ02983.1"/>
    <property type="molecule type" value="Genomic_DNA"/>
</dbReference>
<proteinExistence type="predicted"/>
<gene>
    <name evidence="2" type="ORF">MNEG_4971</name>
</gene>